<name>A0A1I8I5K6_9PLAT</name>
<dbReference type="GO" id="GO:0003676">
    <property type="term" value="F:nucleic acid binding"/>
    <property type="evidence" value="ECO:0007669"/>
    <property type="project" value="InterPro"/>
</dbReference>
<dbReference type="AlphaFoldDB" id="A0A1I8I5K6"/>
<organism evidence="6 7">
    <name type="scientific">Macrostomum lignano</name>
    <dbReference type="NCBI Taxonomy" id="282301"/>
    <lineage>
        <taxon>Eukaryota</taxon>
        <taxon>Metazoa</taxon>
        <taxon>Spiralia</taxon>
        <taxon>Lophotrochozoa</taxon>
        <taxon>Platyhelminthes</taxon>
        <taxon>Rhabditophora</taxon>
        <taxon>Macrostomorpha</taxon>
        <taxon>Macrostomida</taxon>
        <taxon>Macrostomidae</taxon>
        <taxon>Macrostomum</taxon>
    </lineage>
</organism>
<evidence type="ECO:0000256" key="1">
    <source>
        <dbReference type="ARBA" id="ARBA00008078"/>
    </source>
</evidence>
<dbReference type="GO" id="GO:0000214">
    <property type="term" value="C:tRNA-intron endonuclease complex"/>
    <property type="evidence" value="ECO:0007669"/>
    <property type="project" value="TreeGrafter"/>
</dbReference>
<protein>
    <recommendedName>
        <fullName evidence="2">tRNA-intron lyase</fullName>
        <ecNumber evidence="2">4.6.1.16</ecNumber>
    </recommendedName>
</protein>
<dbReference type="InterPro" id="IPR006677">
    <property type="entry name" value="tRNA_intron_Endonuc_cat-like"/>
</dbReference>
<dbReference type="CDD" id="cd22363">
    <property type="entry name" value="tRNA-intron_lyase_C"/>
    <property type="match status" value="1"/>
</dbReference>
<keyword evidence="6" id="KW-1185">Reference proteome</keyword>
<evidence type="ECO:0000256" key="4">
    <source>
        <dbReference type="SAM" id="MobiDB-lite"/>
    </source>
</evidence>
<dbReference type="PANTHER" id="PTHR21227:SF0">
    <property type="entry name" value="TRNA-SPLICING ENDONUCLEASE SUBUNIT SEN2"/>
    <property type="match status" value="1"/>
</dbReference>
<dbReference type="Pfam" id="PF01974">
    <property type="entry name" value="tRNA_int_endo"/>
    <property type="match status" value="1"/>
</dbReference>
<dbReference type="Gene3D" id="3.40.1350.10">
    <property type="match status" value="1"/>
</dbReference>
<dbReference type="PANTHER" id="PTHR21227">
    <property type="entry name" value="TRNA-SPLICING ENDONUCLEASE SUBUNIT SEN2"/>
    <property type="match status" value="1"/>
</dbReference>
<dbReference type="SUPFAM" id="SSF53032">
    <property type="entry name" value="tRNA-intron endonuclease catalytic domain-like"/>
    <property type="match status" value="1"/>
</dbReference>
<evidence type="ECO:0000313" key="7">
    <source>
        <dbReference type="WBParaSite" id="maker-uti_cns_0009895-snap-gene-0.4-mRNA-1"/>
    </source>
</evidence>
<dbReference type="GO" id="GO:0005737">
    <property type="term" value="C:cytoplasm"/>
    <property type="evidence" value="ECO:0007669"/>
    <property type="project" value="TreeGrafter"/>
</dbReference>
<accession>A0A1I8I5K6</accession>
<evidence type="ECO:0000256" key="2">
    <source>
        <dbReference type="ARBA" id="ARBA00012573"/>
    </source>
</evidence>
<dbReference type="InterPro" id="IPR006676">
    <property type="entry name" value="tRNA_splic"/>
</dbReference>
<sequence>DAQQQQQQQPLAHAKPSGQSQPVGTFLPLPTSDSPARPRHLAVATGRLICEGEDTGVLVDLPGDTAVLRAGGAFGILLDADCGSDEVQQQQQLARRKRQAVRTDGDGSFAGLQLLLSPAEAFFLMFACGVLRIAGLTCAQLWLRLRSELPRFAQLYAAYQHYRSRGWVPKDGASVGADFLLYAQGPAFYHASYAVLLLPEEPDGPASSWRGRLAVARVAERCGRRLLLCRISLQAADLDDPAACVASARLLETSCDWLLETWVAKLLEVSVVTAKCG</sequence>
<evidence type="ECO:0000259" key="5">
    <source>
        <dbReference type="Pfam" id="PF01974"/>
    </source>
</evidence>
<dbReference type="EC" id="4.6.1.16" evidence="2"/>
<dbReference type="Proteomes" id="UP000095280">
    <property type="component" value="Unplaced"/>
</dbReference>
<dbReference type="InterPro" id="IPR011856">
    <property type="entry name" value="tRNA_endonuc-like_dom_sf"/>
</dbReference>
<dbReference type="InterPro" id="IPR036167">
    <property type="entry name" value="tRNA_intron_Endo_cat-like_sf"/>
</dbReference>
<feature type="domain" description="tRNA intron endonuclease catalytic" evidence="5">
    <location>
        <begin position="152"/>
        <end position="230"/>
    </location>
</feature>
<comment type="catalytic activity">
    <reaction evidence="3">
        <text>pretRNA = a 3'-half-tRNA molecule with a 5'-OH end + a 5'-half-tRNA molecule with a 2',3'-cyclic phosphate end + an intron with a 2',3'-cyclic phosphate and a 5'-hydroxyl terminus.</text>
        <dbReference type="EC" id="4.6.1.16"/>
    </reaction>
</comment>
<comment type="similarity">
    <text evidence="1">Belongs to the tRNA-intron endonuclease family.</text>
</comment>
<proteinExistence type="inferred from homology"/>
<evidence type="ECO:0000256" key="3">
    <source>
        <dbReference type="ARBA" id="ARBA00034031"/>
    </source>
</evidence>
<dbReference type="GO" id="GO:0000213">
    <property type="term" value="F:tRNA-intron lyase activity"/>
    <property type="evidence" value="ECO:0007669"/>
    <property type="project" value="UniProtKB-EC"/>
</dbReference>
<reference evidence="7" key="1">
    <citation type="submission" date="2016-11" db="UniProtKB">
        <authorList>
            <consortium name="WormBaseParasite"/>
        </authorList>
    </citation>
    <scope>IDENTIFICATION</scope>
</reference>
<feature type="region of interest" description="Disordered" evidence="4">
    <location>
        <begin position="1"/>
        <end position="37"/>
    </location>
</feature>
<dbReference type="GO" id="GO:0000379">
    <property type="term" value="P:tRNA-type intron splice site recognition and cleavage"/>
    <property type="evidence" value="ECO:0007669"/>
    <property type="project" value="TreeGrafter"/>
</dbReference>
<dbReference type="WBParaSite" id="maker-uti_cns_0009895-snap-gene-0.4-mRNA-1">
    <property type="protein sequence ID" value="maker-uti_cns_0009895-snap-gene-0.4-mRNA-1"/>
    <property type="gene ID" value="maker-uti_cns_0009895-snap-gene-0.4"/>
</dbReference>
<evidence type="ECO:0000313" key="6">
    <source>
        <dbReference type="Proteomes" id="UP000095280"/>
    </source>
</evidence>